<evidence type="ECO:0000313" key="1">
    <source>
        <dbReference type="EMBL" id="KAA3467185.1"/>
    </source>
</evidence>
<keyword evidence="2" id="KW-1185">Reference proteome</keyword>
<dbReference type="AlphaFoldDB" id="A0A5B6VD99"/>
<dbReference type="OrthoDB" id="1936608at2759"/>
<gene>
    <name evidence="1" type="ORF">EPI10_002221</name>
</gene>
<accession>A0A5B6VD99</accession>
<sequence>MGWRVGRGTGIRLTLHKRFCKFRWRKIQERTFRYGRKSFLANSRSEVLINYYKMLAWILVTY</sequence>
<protein>
    <submittedName>
        <fullName evidence="1">Reverse transcriptase</fullName>
    </submittedName>
</protein>
<proteinExistence type="predicted"/>
<dbReference type="GO" id="GO:0003964">
    <property type="term" value="F:RNA-directed DNA polymerase activity"/>
    <property type="evidence" value="ECO:0007669"/>
    <property type="project" value="UniProtKB-KW"/>
</dbReference>
<reference evidence="2" key="1">
    <citation type="journal article" date="2019" name="Plant Biotechnol. J.">
        <title>Genome sequencing of the Australian wild diploid species Gossypium australe highlights disease resistance and delayed gland morphogenesis.</title>
        <authorList>
            <person name="Cai Y."/>
            <person name="Cai X."/>
            <person name="Wang Q."/>
            <person name="Wang P."/>
            <person name="Zhang Y."/>
            <person name="Cai C."/>
            <person name="Xu Y."/>
            <person name="Wang K."/>
            <person name="Zhou Z."/>
            <person name="Wang C."/>
            <person name="Geng S."/>
            <person name="Li B."/>
            <person name="Dong Q."/>
            <person name="Hou Y."/>
            <person name="Wang H."/>
            <person name="Ai P."/>
            <person name="Liu Z."/>
            <person name="Yi F."/>
            <person name="Sun M."/>
            <person name="An G."/>
            <person name="Cheng J."/>
            <person name="Zhang Y."/>
            <person name="Shi Q."/>
            <person name="Xie Y."/>
            <person name="Shi X."/>
            <person name="Chang Y."/>
            <person name="Huang F."/>
            <person name="Chen Y."/>
            <person name="Hong S."/>
            <person name="Mi L."/>
            <person name="Sun Q."/>
            <person name="Zhang L."/>
            <person name="Zhou B."/>
            <person name="Peng R."/>
            <person name="Zhang X."/>
            <person name="Liu F."/>
        </authorList>
    </citation>
    <scope>NUCLEOTIDE SEQUENCE [LARGE SCALE GENOMIC DNA]</scope>
    <source>
        <strain evidence="2">cv. PA1801</strain>
    </source>
</reference>
<dbReference type="Proteomes" id="UP000325315">
    <property type="component" value="Unassembled WGS sequence"/>
</dbReference>
<keyword evidence="1" id="KW-0808">Transferase</keyword>
<name>A0A5B6VD99_9ROSI</name>
<evidence type="ECO:0000313" key="2">
    <source>
        <dbReference type="Proteomes" id="UP000325315"/>
    </source>
</evidence>
<comment type="caution">
    <text evidence="1">The sequence shown here is derived from an EMBL/GenBank/DDBJ whole genome shotgun (WGS) entry which is preliminary data.</text>
</comment>
<keyword evidence="1" id="KW-0695">RNA-directed DNA polymerase</keyword>
<keyword evidence="1" id="KW-0548">Nucleotidyltransferase</keyword>
<organism evidence="1 2">
    <name type="scientific">Gossypium australe</name>
    <dbReference type="NCBI Taxonomy" id="47621"/>
    <lineage>
        <taxon>Eukaryota</taxon>
        <taxon>Viridiplantae</taxon>
        <taxon>Streptophyta</taxon>
        <taxon>Embryophyta</taxon>
        <taxon>Tracheophyta</taxon>
        <taxon>Spermatophyta</taxon>
        <taxon>Magnoliopsida</taxon>
        <taxon>eudicotyledons</taxon>
        <taxon>Gunneridae</taxon>
        <taxon>Pentapetalae</taxon>
        <taxon>rosids</taxon>
        <taxon>malvids</taxon>
        <taxon>Malvales</taxon>
        <taxon>Malvaceae</taxon>
        <taxon>Malvoideae</taxon>
        <taxon>Gossypium</taxon>
    </lineage>
</organism>
<dbReference type="EMBL" id="SMMG02000007">
    <property type="protein sequence ID" value="KAA3467185.1"/>
    <property type="molecule type" value="Genomic_DNA"/>
</dbReference>